<feature type="transmembrane region" description="Helical" evidence="1">
    <location>
        <begin position="58"/>
        <end position="79"/>
    </location>
</feature>
<keyword evidence="1" id="KW-0812">Transmembrane</keyword>
<name>A0ABV8KW76_9ACTN</name>
<dbReference type="RefSeq" id="WP_377552265.1">
    <property type="nucleotide sequence ID" value="NZ_JBHSBN010000033.1"/>
</dbReference>
<gene>
    <name evidence="2" type="ORF">ACFOX0_29875</name>
</gene>
<feature type="transmembrane region" description="Helical" evidence="1">
    <location>
        <begin position="444"/>
        <end position="461"/>
    </location>
</feature>
<keyword evidence="3" id="KW-1185">Reference proteome</keyword>
<dbReference type="EMBL" id="JBHSBN010000033">
    <property type="protein sequence ID" value="MFC4110117.1"/>
    <property type="molecule type" value="Genomic_DNA"/>
</dbReference>
<evidence type="ECO:0000256" key="1">
    <source>
        <dbReference type="SAM" id="Phobius"/>
    </source>
</evidence>
<feature type="transmembrane region" description="Helical" evidence="1">
    <location>
        <begin position="257"/>
        <end position="277"/>
    </location>
</feature>
<reference evidence="3" key="1">
    <citation type="journal article" date="2019" name="Int. J. Syst. Evol. Microbiol.">
        <title>The Global Catalogue of Microorganisms (GCM) 10K type strain sequencing project: providing services to taxonomists for standard genome sequencing and annotation.</title>
        <authorList>
            <consortium name="The Broad Institute Genomics Platform"/>
            <consortium name="The Broad Institute Genome Sequencing Center for Infectious Disease"/>
            <person name="Wu L."/>
            <person name="Ma J."/>
        </authorList>
    </citation>
    <scope>NUCLEOTIDE SEQUENCE [LARGE SCALE GENOMIC DNA]</scope>
    <source>
        <strain evidence="3">2902at01</strain>
    </source>
</reference>
<organism evidence="2 3">
    <name type="scientific">Micromonospora zhanjiangensis</name>
    <dbReference type="NCBI Taxonomy" id="1522057"/>
    <lineage>
        <taxon>Bacteria</taxon>
        <taxon>Bacillati</taxon>
        <taxon>Actinomycetota</taxon>
        <taxon>Actinomycetes</taxon>
        <taxon>Micromonosporales</taxon>
        <taxon>Micromonosporaceae</taxon>
        <taxon>Micromonospora</taxon>
    </lineage>
</organism>
<keyword evidence="1" id="KW-1133">Transmembrane helix</keyword>
<proteinExistence type="predicted"/>
<comment type="caution">
    <text evidence="2">The sequence shown here is derived from an EMBL/GenBank/DDBJ whole genome shotgun (WGS) entry which is preliminary data.</text>
</comment>
<keyword evidence="1" id="KW-0472">Membrane</keyword>
<feature type="transmembrane region" description="Helical" evidence="1">
    <location>
        <begin position="227"/>
        <end position="245"/>
    </location>
</feature>
<protein>
    <recommendedName>
        <fullName evidence="4">Secreted protein</fullName>
    </recommendedName>
</protein>
<sequence length="469" mass="48591">MTGATKICSGFRVPAGARGVGVLVAVTLVRPSTPEVRPGGPVGRLAGSLVRDTPRRMAAVLAGIVALGLAVGIVGLIGVRQRAGLIDEVTHRGGPLTVAAQNLYRSLSDADATAASAFLSGGVEPAAQRERYQNGVAEASAALAVIAAGRSGDDGRDDEVAVIAARLPVYTGLIETARVYNRQGLPVGAAYLREASGLMRDQLLPAAQRLYQSIAAELDRARDGGAGFPWLATLLGLLTVVALVRAQRWLTRRTNRLFNVGLVIATAAAVLLVGWLGTAAAITATRLEASDRDGSAQVDRLVQARVAALQARADESLTLVARGAGGDFEKDYTTVMQRLAGPDGRGGLLKDAADNATDETTRAALRTATAQAGDWLTAHRKVRDLDGDGRYTEAVTAVVGTGPGTTTSIFTELDRTLADAIAHNGDRFQAQARSAGRGLSGVDLGTAVLAALIVLGGAVGLQRRIAEYR</sequence>
<evidence type="ECO:0008006" key="4">
    <source>
        <dbReference type="Google" id="ProtNLM"/>
    </source>
</evidence>
<evidence type="ECO:0000313" key="3">
    <source>
        <dbReference type="Proteomes" id="UP001595868"/>
    </source>
</evidence>
<accession>A0ABV8KW76</accession>
<evidence type="ECO:0000313" key="2">
    <source>
        <dbReference type="EMBL" id="MFC4110117.1"/>
    </source>
</evidence>
<dbReference type="Proteomes" id="UP001595868">
    <property type="component" value="Unassembled WGS sequence"/>
</dbReference>